<dbReference type="AlphaFoldDB" id="A0AAV0ULB0"/>
<accession>A0AAV0ULB0</accession>
<keyword evidence="2" id="KW-0732">Signal</keyword>
<proteinExistence type="predicted"/>
<comment type="caution">
    <text evidence="3">The sequence shown here is derived from an EMBL/GenBank/DDBJ whole genome shotgun (WGS) entry which is preliminary data.</text>
</comment>
<sequence>MWRCVGSLFLLAPLSSAVHAAYLTTTVTKQVAPTTSSDPLADAAPTTATAPSAAAPATSPSSSGTSAGEWHMTAVTSVQARVQGDAPVWNEAAKMWLSKFGDTTELAYMNNLDTVNTASVEGALMFVQAEGINVNEQSVKCQRKNNMQYVVFYEVTIVQPTYGIKYYEKHTPPEYGEFVAMDGAKCTDEGSDLSEHCKVYYGLDGTVDVGPMVGANLQTADPRAPYPGNYWFSYPNSCAQKLRADKTDECRAEYPGGLCAMGVQPDGDNCTFSYKILGYLNIDDLVGITEMGYGNYTDFCADGGVEFKASNTGSGFDVEEAIEFWQNPSDKDANAERAEKMVAMYNELVSNGTSSNTMPLPSVETLTAANPKCYLNSAKCASAEFGCSRSLYSQICSICTSSGSCDAASSAFPDLKLPTNSSSSSSSDGSSASRLAGAGSADGTAESGTTTDDASSPPREGGNTSSGAIAVAATSSIVALVALVTSSLL</sequence>
<feature type="region of interest" description="Disordered" evidence="1">
    <location>
        <begin position="33"/>
        <end position="68"/>
    </location>
</feature>
<reference evidence="3" key="1">
    <citation type="submission" date="2022-12" db="EMBL/GenBank/DDBJ databases">
        <authorList>
            <person name="Webb A."/>
        </authorList>
    </citation>
    <scope>NUCLEOTIDE SEQUENCE</scope>
    <source>
        <strain evidence="3">Hp1</strain>
    </source>
</reference>
<feature type="region of interest" description="Disordered" evidence="1">
    <location>
        <begin position="418"/>
        <end position="466"/>
    </location>
</feature>
<dbReference type="PANTHER" id="PTHR33946">
    <property type="match status" value="1"/>
</dbReference>
<keyword evidence="4" id="KW-1185">Reference proteome</keyword>
<organism evidence="3 4">
    <name type="scientific">Hyaloperonospora brassicae</name>
    <name type="common">Brassica downy mildew</name>
    <name type="synonym">Peronospora brassicae</name>
    <dbReference type="NCBI Taxonomy" id="162125"/>
    <lineage>
        <taxon>Eukaryota</taxon>
        <taxon>Sar</taxon>
        <taxon>Stramenopiles</taxon>
        <taxon>Oomycota</taxon>
        <taxon>Peronosporomycetes</taxon>
        <taxon>Peronosporales</taxon>
        <taxon>Peronosporaceae</taxon>
        <taxon>Hyaloperonospora</taxon>
    </lineage>
</organism>
<protein>
    <submittedName>
        <fullName evidence="3">Uncharacterized protein</fullName>
    </submittedName>
</protein>
<dbReference type="PANTHER" id="PTHR33946:SF4">
    <property type="entry name" value="COAGULATION FACTOR XI"/>
    <property type="match status" value="1"/>
</dbReference>
<evidence type="ECO:0000313" key="3">
    <source>
        <dbReference type="EMBL" id="CAI5736309.1"/>
    </source>
</evidence>
<name>A0AAV0ULB0_HYABA</name>
<evidence type="ECO:0000313" key="4">
    <source>
        <dbReference type="Proteomes" id="UP001162031"/>
    </source>
</evidence>
<feature type="chain" id="PRO_5043796429" evidence="2">
    <location>
        <begin position="21"/>
        <end position="489"/>
    </location>
</feature>
<evidence type="ECO:0000256" key="2">
    <source>
        <dbReference type="SAM" id="SignalP"/>
    </source>
</evidence>
<feature type="signal peptide" evidence="2">
    <location>
        <begin position="1"/>
        <end position="20"/>
    </location>
</feature>
<evidence type="ECO:0000256" key="1">
    <source>
        <dbReference type="SAM" id="MobiDB-lite"/>
    </source>
</evidence>
<feature type="compositionally biased region" description="Low complexity" evidence="1">
    <location>
        <begin position="421"/>
        <end position="443"/>
    </location>
</feature>
<dbReference type="Proteomes" id="UP001162031">
    <property type="component" value="Unassembled WGS sequence"/>
</dbReference>
<gene>
    <name evidence="3" type="ORF">HBR001_LOCUS6785</name>
</gene>
<dbReference type="EMBL" id="CANTFL010001312">
    <property type="protein sequence ID" value="CAI5736309.1"/>
    <property type="molecule type" value="Genomic_DNA"/>
</dbReference>